<dbReference type="InterPro" id="IPR003594">
    <property type="entry name" value="HATPase_dom"/>
</dbReference>
<dbReference type="InterPro" id="IPR005467">
    <property type="entry name" value="His_kinase_dom"/>
</dbReference>
<keyword evidence="3" id="KW-0597">Phosphoprotein</keyword>
<evidence type="ECO:0000313" key="7">
    <source>
        <dbReference type="EMBL" id="MDT3401969.1"/>
    </source>
</evidence>
<dbReference type="PROSITE" id="PS50109">
    <property type="entry name" value="HIS_KIN"/>
    <property type="match status" value="1"/>
</dbReference>
<evidence type="ECO:0000256" key="2">
    <source>
        <dbReference type="ARBA" id="ARBA00012438"/>
    </source>
</evidence>
<dbReference type="PRINTS" id="PR00344">
    <property type="entry name" value="BCTRLSENSOR"/>
</dbReference>
<evidence type="ECO:0000256" key="1">
    <source>
        <dbReference type="ARBA" id="ARBA00000085"/>
    </source>
</evidence>
<dbReference type="SUPFAM" id="SSF47384">
    <property type="entry name" value="Homodimeric domain of signal transducing histidine kinase"/>
    <property type="match status" value="1"/>
</dbReference>
<keyword evidence="7" id="KW-0808">Transferase</keyword>
<keyword evidence="5" id="KW-1133">Transmembrane helix</keyword>
<keyword evidence="4" id="KW-0175">Coiled coil</keyword>
<sequence length="435" mass="49251">MAFFYFLVIFLLFNWLNRAIKLTPLRQKWKATLGIGQAAAAIGYFFLEKSLSDEVHTLLGAIALLGTIIYFKKQEDFKNFRNYFESHYPLIGVGFLIFLVSKIAPSFYEEYDNYFAFPVVAAFVWVLSRWAASKKQREELLVYKAKNEELDRLVAERTAEIQNQKEELEATIELLQSTQQQLIQSEKLASLGELTAGIAHEIQNPLNFVNNFAEVSSELLEEMNQELAKGDLEEVRYIAEDIKQNLEKISQHGKRADSIVKGMLQHSRTSNGQKESVNINNLADEYMRLAYHGLRAKDKTFNSELVTNFDASLPEVNLIHQDVGRVLLNLFTNAFYAVHQKQKQLGAQFKPKIELSTQLQQKNVVLTVKDNGTGIPESIRDKIMQPFFTTKPTGEGTGLGLSLSYDIIVKGHNGQIAIDSEEGNGATFTIILPII</sequence>
<accession>A0ABU3GQB0</accession>
<protein>
    <recommendedName>
        <fullName evidence="2">histidine kinase</fullName>
        <ecNumber evidence="2">2.7.13.3</ecNumber>
    </recommendedName>
</protein>
<dbReference type="CDD" id="cd00082">
    <property type="entry name" value="HisKA"/>
    <property type="match status" value="1"/>
</dbReference>
<dbReference type="Proteomes" id="UP001258315">
    <property type="component" value="Unassembled WGS sequence"/>
</dbReference>
<comment type="catalytic activity">
    <reaction evidence="1">
        <text>ATP + protein L-histidine = ADP + protein N-phospho-L-histidine.</text>
        <dbReference type="EC" id="2.7.13.3"/>
    </reaction>
</comment>
<dbReference type="EMBL" id="JAVLVU010000001">
    <property type="protein sequence ID" value="MDT3401969.1"/>
    <property type="molecule type" value="Genomic_DNA"/>
</dbReference>
<keyword evidence="5" id="KW-0472">Membrane</keyword>
<keyword evidence="8" id="KW-1185">Reference proteome</keyword>
<feature type="transmembrane region" description="Helical" evidence="5">
    <location>
        <begin position="55"/>
        <end position="71"/>
    </location>
</feature>
<dbReference type="Gene3D" id="1.10.287.130">
    <property type="match status" value="1"/>
</dbReference>
<proteinExistence type="predicted"/>
<dbReference type="InterPro" id="IPR004358">
    <property type="entry name" value="Sig_transdc_His_kin-like_C"/>
</dbReference>
<dbReference type="GO" id="GO:0004673">
    <property type="term" value="F:protein histidine kinase activity"/>
    <property type="evidence" value="ECO:0007669"/>
    <property type="project" value="UniProtKB-EC"/>
</dbReference>
<evidence type="ECO:0000256" key="3">
    <source>
        <dbReference type="ARBA" id="ARBA00022553"/>
    </source>
</evidence>
<dbReference type="InterPro" id="IPR003661">
    <property type="entry name" value="HisK_dim/P_dom"/>
</dbReference>
<dbReference type="SUPFAM" id="SSF55874">
    <property type="entry name" value="ATPase domain of HSP90 chaperone/DNA topoisomerase II/histidine kinase"/>
    <property type="match status" value="1"/>
</dbReference>
<name>A0ABU3GQB0_9SPHI</name>
<keyword evidence="5" id="KW-0812">Transmembrane</keyword>
<feature type="coiled-coil region" evidence="4">
    <location>
        <begin position="147"/>
        <end position="185"/>
    </location>
</feature>
<dbReference type="PANTHER" id="PTHR43065">
    <property type="entry name" value="SENSOR HISTIDINE KINASE"/>
    <property type="match status" value="1"/>
</dbReference>
<comment type="caution">
    <text evidence="7">The sequence shown here is derived from an EMBL/GenBank/DDBJ whole genome shotgun (WGS) entry which is preliminary data.</text>
</comment>
<evidence type="ECO:0000256" key="5">
    <source>
        <dbReference type="SAM" id="Phobius"/>
    </source>
</evidence>
<dbReference type="InterPro" id="IPR036097">
    <property type="entry name" value="HisK_dim/P_sf"/>
</dbReference>
<dbReference type="SMART" id="SM00387">
    <property type="entry name" value="HATPase_c"/>
    <property type="match status" value="1"/>
</dbReference>
<evidence type="ECO:0000256" key="4">
    <source>
        <dbReference type="SAM" id="Coils"/>
    </source>
</evidence>
<feature type="transmembrane region" description="Helical" evidence="5">
    <location>
        <begin position="91"/>
        <end position="108"/>
    </location>
</feature>
<dbReference type="Pfam" id="PF00512">
    <property type="entry name" value="HisKA"/>
    <property type="match status" value="1"/>
</dbReference>
<feature type="transmembrane region" description="Helical" evidence="5">
    <location>
        <begin position="114"/>
        <end position="132"/>
    </location>
</feature>
<keyword evidence="7" id="KW-0418">Kinase</keyword>
<dbReference type="Gene3D" id="3.30.565.10">
    <property type="entry name" value="Histidine kinase-like ATPase, C-terminal domain"/>
    <property type="match status" value="1"/>
</dbReference>
<dbReference type="SMART" id="SM00388">
    <property type="entry name" value="HisKA"/>
    <property type="match status" value="1"/>
</dbReference>
<dbReference type="PANTHER" id="PTHR43065:SF42">
    <property type="entry name" value="TWO-COMPONENT SENSOR PPRA"/>
    <property type="match status" value="1"/>
</dbReference>
<feature type="domain" description="Histidine kinase" evidence="6">
    <location>
        <begin position="197"/>
        <end position="435"/>
    </location>
</feature>
<evidence type="ECO:0000313" key="8">
    <source>
        <dbReference type="Proteomes" id="UP001258315"/>
    </source>
</evidence>
<organism evidence="7 8">
    <name type="scientific">Mucilaginibacter terrae</name>
    <dbReference type="NCBI Taxonomy" id="1955052"/>
    <lineage>
        <taxon>Bacteria</taxon>
        <taxon>Pseudomonadati</taxon>
        <taxon>Bacteroidota</taxon>
        <taxon>Sphingobacteriia</taxon>
        <taxon>Sphingobacteriales</taxon>
        <taxon>Sphingobacteriaceae</taxon>
        <taxon>Mucilaginibacter</taxon>
    </lineage>
</organism>
<dbReference type="InterPro" id="IPR036890">
    <property type="entry name" value="HATPase_C_sf"/>
</dbReference>
<evidence type="ECO:0000259" key="6">
    <source>
        <dbReference type="PROSITE" id="PS50109"/>
    </source>
</evidence>
<dbReference type="Pfam" id="PF02518">
    <property type="entry name" value="HATPase_c"/>
    <property type="match status" value="1"/>
</dbReference>
<reference evidence="8" key="1">
    <citation type="submission" date="2023-07" db="EMBL/GenBank/DDBJ databases">
        <title>Functional and genomic diversity of the sorghum phyllosphere microbiome.</title>
        <authorList>
            <person name="Shade A."/>
        </authorList>
    </citation>
    <scope>NUCLEOTIDE SEQUENCE [LARGE SCALE GENOMIC DNA]</scope>
    <source>
        <strain evidence="8">SORGH_AS_0422</strain>
    </source>
</reference>
<dbReference type="RefSeq" id="WP_311948000.1">
    <property type="nucleotide sequence ID" value="NZ_JAVLVU010000001.1"/>
</dbReference>
<gene>
    <name evidence="7" type="ORF">QE417_001041</name>
</gene>
<dbReference type="EC" id="2.7.13.3" evidence="2"/>